<dbReference type="Proteomes" id="UP000185598">
    <property type="component" value="Unassembled WGS sequence"/>
</dbReference>
<comment type="caution">
    <text evidence="2">The sequence shown here is derived from an EMBL/GenBank/DDBJ whole genome shotgun (WGS) entry which is preliminary data.</text>
</comment>
<accession>A0A1Q9A2R9</accession>
<organism evidence="2 3">
    <name type="scientific">Allorhizobium taibaishanense</name>
    <dbReference type="NCBI Taxonomy" id="887144"/>
    <lineage>
        <taxon>Bacteria</taxon>
        <taxon>Pseudomonadati</taxon>
        <taxon>Pseudomonadota</taxon>
        <taxon>Alphaproteobacteria</taxon>
        <taxon>Hyphomicrobiales</taxon>
        <taxon>Rhizobiaceae</taxon>
        <taxon>Rhizobium/Agrobacterium group</taxon>
        <taxon>Allorhizobium</taxon>
    </lineage>
</organism>
<proteinExistence type="predicted"/>
<dbReference type="STRING" id="887144.BJF91_17250"/>
<dbReference type="EMBL" id="MKIN01000022">
    <property type="protein sequence ID" value="OLP48881.1"/>
    <property type="molecule type" value="Genomic_DNA"/>
</dbReference>
<evidence type="ECO:0000313" key="4">
    <source>
        <dbReference type="Proteomes" id="UP000544107"/>
    </source>
</evidence>
<dbReference type="Proteomes" id="UP000544107">
    <property type="component" value="Unassembled WGS sequence"/>
</dbReference>
<reference evidence="1 4" key="2">
    <citation type="submission" date="2020-08" db="EMBL/GenBank/DDBJ databases">
        <title>Genomic Encyclopedia of Type Strains, Phase IV (KMG-IV): sequencing the most valuable type-strain genomes for metagenomic binning, comparative biology and taxonomic classification.</title>
        <authorList>
            <person name="Goeker M."/>
        </authorList>
    </citation>
    <scope>NUCLEOTIDE SEQUENCE [LARGE SCALE GENOMIC DNA]</scope>
    <source>
        <strain evidence="1 4">DSM 100021</strain>
    </source>
</reference>
<evidence type="ECO:0000313" key="1">
    <source>
        <dbReference type="EMBL" id="MBB4005834.1"/>
    </source>
</evidence>
<dbReference type="RefSeq" id="WP_075614671.1">
    <property type="nucleotide sequence ID" value="NZ_JACIED010000001.1"/>
</dbReference>
<evidence type="ECO:0008006" key="5">
    <source>
        <dbReference type="Google" id="ProtNLM"/>
    </source>
</evidence>
<dbReference type="SUPFAM" id="SSF109604">
    <property type="entry name" value="HD-domain/PDEase-like"/>
    <property type="match status" value="1"/>
</dbReference>
<reference evidence="2 3" key="1">
    <citation type="submission" date="2016-09" db="EMBL/GenBank/DDBJ databases">
        <title>Rhizobium oryziradicis sp. nov., isolated from the root of rice.</title>
        <authorList>
            <person name="Zhao J."/>
            <person name="Zhang X."/>
        </authorList>
    </citation>
    <scope>NUCLEOTIDE SEQUENCE [LARGE SCALE GENOMIC DNA]</scope>
    <source>
        <strain evidence="2 3">14971</strain>
    </source>
</reference>
<dbReference type="EMBL" id="JACIED010000001">
    <property type="protein sequence ID" value="MBB4005834.1"/>
    <property type="molecule type" value="Genomic_DNA"/>
</dbReference>
<dbReference type="OrthoDB" id="1099791at2"/>
<gene>
    <name evidence="2" type="ORF">BJF91_17250</name>
    <name evidence="1" type="ORF">GGQ71_000070</name>
</gene>
<evidence type="ECO:0000313" key="3">
    <source>
        <dbReference type="Proteomes" id="UP000185598"/>
    </source>
</evidence>
<dbReference type="AlphaFoldDB" id="A0A1Q9A2R9"/>
<sequence>MTRLASAPVASFRADGSTLDLVAPHPGEVCVYKMAAALSRINRFNGVPEAGGYSVAQHSVMGTEALLNEGADPLVAVLFQFHDGHEYLLGDWTRPAQDAIAAVIRQQTAEIGPAVAFRNAMARLKDGWDTAIYSALHLPPPSAWKAGQRKLVHAMDTMMLGAEARALFLRGQELYPVDKYRQPKLKGAITPWGPSKAEEAFIKLAARLIGQDRLDTCRLTHLAHIATPAKRR</sequence>
<protein>
    <recommendedName>
        <fullName evidence="5">HD domain-containing protein</fullName>
    </recommendedName>
</protein>
<dbReference type="Gene3D" id="1.10.3210.10">
    <property type="entry name" value="Hypothetical protein af1432"/>
    <property type="match status" value="1"/>
</dbReference>
<name>A0A1Q9A2R9_9HYPH</name>
<evidence type="ECO:0000313" key="2">
    <source>
        <dbReference type="EMBL" id="OLP48881.1"/>
    </source>
</evidence>
<keyword evidence="3" id="KW-1185">Reference proteome</keyword>